<name>A0A3S3PJF0_9ACAR</name>
<keyword evidence="5" id="KW-0010">Activator</keyword>
<feature type="compositionally biased region" description="Polar residues" evidence="10">
    <location>
        <begin position="1"/>
        <end position="15"/>
    </location>
</feature>
<dbReference type="STRING" id="1965070.A0A3S3PJF0"/>
<feature type="region of interest" description="Disordered" evidence="10">
    <location>
        <begin position="1"/>
        <end position="43"/>
    </location>
</feature>
<evidence type="ECO:0000256" key="1">
    <source>
        <dbReference type="ARBA" id="ARBA00004123"/>
    </source>
</evidence>
<evidence type="ECO:0000313" key="12">
    <source>
        <dbReference type="EMBL" id="RWS16971.1"/>
    </source>
</evidence>
<proteinExistence type="inferred from homology"/>
<keyword evidence="14" id="KW-1185">Reference proteome</keyword>
<evidence type="ECO:0000313" key="13">
    <source>
        <dbReference type="EMBL" id="RWS17023.1"/>
    </source>
</evidence>
<evidence type="ECO:0000256" key="6">
    <source>
        <dbReference type="ARBA" id="ARBA00023163"/>
    </source>
</evidence>
<dbReference type="Pfam" id="PF11315">
    <property type="entry name" value="Med30"/>
    <property type="match status" value="1"/>
</dbReference>
<dbReference type="PANTHER" id="PTHR31705:SF4">
    <property type="entry name" value="MEDIATOR OF RNA POLYMERASE II TRANSCRIPTION SUBUNIT 30"/>
    <property type="match status" value="1"/>
</dbReference>
<evidence type="ECO:0000256" key="8">
    <source>
        <dbReference type="ARBA" id="ARBA00025687"/>
    </source>
</evidence>
<dbReference type="GO" id="GO:0016592">
    <property type="term" value="C:mediator complex"/>
    <property type="evidence" value="ECO:0007669"/>
    <property type="project" value="TreeGrafter"/>
</dbReference>
<organism evidence="11 14">
    <name type="scientific">Dinothrombium tinctorium</name>
    <dbReference type="NCBI Taxonomy" id="1965070"/>
    <lineage>
        <taxon>Eukaryota</taxon>
        <taxon>Metazoa</taxon>
        <taxon>Ecdysozoa</taxon>
        <taxon>Arthropoda</taxon>
        <taxon>Chelicerata</taxon>
        <taxon>Arachnida</taxon>
        <taxon>Acari</taxon>
        <taxon>Acariformes</taxon>
        <taxon>Trombidiformes</taxon>
        <taxon>Prostigmata</taxon>
        <taxon>Anystina</taxon>
        <taxon>Parasitengona</taxon>
        <taxon>Trombidioidea</taxon>
        <taxon>Trombidiidae</taxon>
        <taxon>Dinothrombium</taxon>
    </lineage>
</organism>
<reference evidence="11 14" key="1">
    <citation type="journal article" date="2018" name="Gigascience">
        <title>Genomes of trombidid mites reveal novel predicted allergens and laterally-transferred genes associated with secondary metabolism.</title>
        <authorList>
            <person name="Dong X."/>
            <person name="Chaisiri K."/>
            <person name="Xia D."/>
            <person name="Armstrong S.D."/>
            <person name="Fang Y."/>
            <person name="Donnelly M.J."/>
            <person name="Kadowaki T."/>
            <person name="McGarry J.W."/>
            <person name="Darby A.C."/>
            <person name="Makepeace B.L."/>
        </authorList>
    </citation>
    <scope>NUCLEOTIDE SEQUENCE [LARGE SCALE GENOMIC DNA]</scope>
    <source>
        <strain evidence="11">UoL-WK</strain>
    </source>
</reference>
<evidence type="ECO:0000256" key="10">
    <source>
        <dbReference type="SAM" id="MobiDB-lite"/>
    </source>
</evidence>
<dbReference type="Proteomes" id="UP000285301">
    <property type="component" value="Unassembled WGS sequence"/>
</dbReference>
<dbReference type="GO" id="GO:0003712">
    <property type="term" value="F:transcription coregulator activity"/>
    <property type="evidence" value="ECO:0007669"/>
    <property type="project" value="TreeGrafter"/>
</dbReference>
<keyword evidence="6" id="KW-0804">Transcription</keyword>
<keyword evidence="7" id="KW-0539">Nucleus</keyword>
<evidence type="ECO:0000256" key="7">
    <source>
        <dbReference type="ARBA" id="ARBA00023242"/>
    </source>
</evidence>
<dbReference type="AlphaFoldDB" id="A0A3S3PJF0"/>
<dbReference type="InterPro" id="IPR021019">
    <property type="entry name" value="Mediator_Med30_met"/>
</dbReference>
<dbReference type="GO" id="GO:0045893">
    <property type="term" value="P:positive regulation of DNA-templated transcription"/>
    <property type="evidence" value="ECO:0007669"/>
    <property type="project" value="TreeGrafter"/>
</dbReference>
<evidence type="ECO:0000256" key="5">
    <source>
        <dbReference type="ARBA" id="ARBA00023159"/>
    </source>
</evidence>
<dbReference type="OrthoDB" id="10067025at2759"/>
<evidence type="ECO:0000313" key="14">
    <source>
        <dbReference type="Proteomes" id="UP000285301"/>
    </source>
</evidence>
<gene>
    <name evidence="12" type="ORF">B4U79_02723</name>
    <name evidence="11" type="ORF">B4U79_02896</name>
    <name evidence="13" type="ORF">B4U79_05971</name>
</gene>
<evidence type="ECO:0000256" key="9">
    <source>
        <dbReference type="ARBA" id="ARBA00031981"/>
    </source>
</evidence>
<sequence length="253" mass="27473">MQSTSMSPMMSNATVPPTGVASMHALGQGSDIPANTGPIGSTPVSMNTGIGAVSSHMALGGVSGSSGPGSVPVVGMPMSGPLSSNGMHSNQPLRELPNAALLCRLGQETVQEIVAKTTELFSLLKVMHPPNGTQTSINNQEEKKAKVHEVMKAIGTLFKRLRKLYEKCNEACAGMEYIQIESLIPLREDSELGSSSKQSQDDKKLSESVKYLKEEHRGYVEQLRFRNRHIKELIDNLRSIVWEINTMLAMRKP</sequence>
<comment type="caution">
    <text evidence="11">The sequence shown here is derived from an EMBL/GenBank/DDBJ whole genome shotgun (WGS) entry which is preliminary data.</text>
</comment>
<dbReference type="EMBL" id="NCKU01000140">
    <property type="protein sequence ID" value="RWS16971.1"/>
    <property type="molecule type" value="Genomic_DNA"/>
</dbReference>
<evidence type="ECO:0000256" key="3">
    <source>
        <dbReference type="ARBA" id="ARBA00019664"/>
    </source>
</evidence>
<protein>
    <recommendedName>
        <fullName evidence="3">Mediator of RNA polymerase II transcription subunit 30</fullName>
    </recommendedName>
    <alternativeName>
        <fullName evidence="9">Mediator complex subunit 30</fullName>
    </alternativeName>
</protein>
<comment type="function">
    <text evidence="8">Component of the Mediator complex, a coactivator involved in the regulated transcription of nearly all RNA polymerase II-dependent genes. Mediator functions as a bridge to convey information from gene-specific regulatory proteins to the basal RNA polymerase II transcription machinery. Mediator is recruited to promoters by direct interactions with regulatory proteins and serves as a scaffold for the assembly of a functional preinitiation complex with RNA polymerase II and the general transcription factors.</text>
</comment>
<comment type="subcellular location">
    <subcellularLocation>
        <location evidence="1">Nucleus</location>
    </subcellularLocation>
</comment>
<dbReference type="EMBL" id="NCKU01000923">
    <property type="protein sequence ID" value="RWS13666.1"/>
    <property type="molecule type" value="Genomic_DNA"/>
</dbReference>
<evidence type="ECO:0000256" key="2">
    <source>
        <dbReference type="ARBA" id="ARBA00010606"/>
    </source>
</evidence>
<comment type="similarity">
    <text evidence="2">Belongs to the Mediator complex subunit 30 family.</text>
</comment>
<accession>A0A3S3PJF0</accession>
<evidence type="ECO:0000313" key="11">
    <source>
        <dbReference type="EMBL" id="RWS13666.1"/>
    </source>
</evidence>
<reference evidence="11" key="2">
    <citation type="submission" date="2018-11" db="EMBL/GenBank/DDBJ databases">
        <title>Trombidioid mite genomics.</title>
        <authorList>
            <person name="Dong X."/>
        </authorList>
    </citation>
    <scope>NUCLEOTIDE SEQUENCE</scope>
    <source>
        <strain evidence="11">UoL-WK</strain>
    </source>
</reference>
<dbReference type="PANTHER" id="PTHR31705">
    <property type="entry name" value="MEDIATOR OF RNA POLYMERASE II TRANSCRIPTION SUBUNIT 30"/>
    <property type="match status" value="1"/>
</dbReference>
<evidence type="ECO:0000256" key="4">
    <source>
        <dbReference type="ARBA" id="ARBA00023015"/>
    </source>
</evidence>
<keyword evidence="4" id="KW-0805">Transcription regulation</keyword>
<dbReference type="EMBL" id="NCKU01000133">
    <property type="protein sequence ID" value="RWS17023.1"/>
    <property type="molecule type" value="Genomic_DNA"/>
</dbReference>